<keyword evidence="5" id="KW-0378">Hydrolase</keyword>
<dbReference type="EMBL" id="CP103141">
    <property type="protein sequence ID" value="UVQ76526.1"/>
    <property type="molecule type" value="Genomic_DNA"/>
</dbReference>
<evidence type="ECO:0000313" key="4">
    <source>
        <dbReference type="EMBL" id="CUO34607.1"/>
    </source>
</evidence>
<name>A0A174EBC9_9BACE</name>
<evidence type="ECO:0000313" key="5">
    <source>
        <dbReference type="EMBL" id="UVQ76526.1"/>
    </source>
</evidence>
<dbReference type="InterPro" id="IPR049174">
    <property type="entry name" value="Beta-AFase-like"/>
</dbReference>
<dbReference type="RefSeq" id="WP_055268552.1">
    <property type="nucleotide sequence ID" value="NZ_CAXKYA010000001.1"/>
</dbReference>
<dbReference type="GeneID" id="69588745"/>
<dbReference type="Proteomes" id="UP000095606">
    <property type="component" value="Unassembled WGS sequence"/>
</dbReference>
<keyword evidence="1" id="KW-0732">Signal</keyword>
<feature type="signal peptide" evidence="1">
    <location>
        <begin position="1"/>
        <end position="26"/>
    </location>
</feature>
<dbReference type="AlphaFoldDB" id="A0A174EBC9"/>
<evidence type="ECO:0000313" key="7">
    <source>
        <dbReference type="Proteomes" id="UP001060104"/>
    </source>
</evidence>
<feature type="domain" description="Non-reducing end beta-L-arabinofuranosidase-like GH127 middle" evidence="3">
    <location>
        <begin position="411"/>
        <end position="508"/>
    </location>
</feature>
<dbReference type="Proteomes" id="UP001060104">
    <property type="component" value="Chromosome"/>
</dbReference>
<dbReference type="Pfam" id="PF07944">
    <property type="entry name" value="Beta-AFase-like_GH127_cat"/>
    <property type="match status" value="1"/>
</dbReference>
<dbReference type="InterPro" id="IPR049046">
    <property type="entry name" value="Beta-AFase-like_GH127_middle"/>
</dbReference>
<sequence length="648" mass="73629">MTIRFNSTLSSCLISLLLIGGSTASAQTNKSVLQDIGIEGMKAEGWMKEALTTQRNGLTGHIQVAGAPFDKEGWGDATQKKMDRWEDFEQTGYWADGALRCGYLIDDPELTQRVKEWIDFQIDHPKEDGFIGPELHNLWPHVVFFRVIMAEYSRNPSPKIIKALSNHYKNAARSQTLIKTGGPEWDFNERTMLHIEMLCWLYQQTNDAFFIEKAENTYKAFCSRKSPFTMQAFLSDEVPIVHSVSSFETLKIPVILYINTGKKEYLDAAIHGIQKVYKYHGLADGIPSGNEAHDGNMPNEVHETCCVSDAQWALGYFLQATGDVQWADLMEKICFNAAFSVVWKDFKSLQYYSSPNQVIAKNNSSFCMYVGGQDRMAYRIAHGPACCNGNMNRMIPLFCSRQWMKKGDNGIVAAMYAPSSFTTKLKGSKNEITIQEETNYPFEETIRFRMKMKRSTPFSFWLRIPQWCKGASITVNGQAADIVCKAGTFVEVQRKFSDGDIIELKLPMKAKSVSMPYDGVAFERGPLVFSLNVKAQEEITETRELDGIKFQSRILTPLSEWNYAPVDTENIEVVNSNDYSNIWNPETTPVRLKVKAVTVTNWQLYRDNFTPYMPSVIRKGEEKVIELVPVGTTVLRMTVFPDIRRIPE</sequence>
<dbReference type="EMBL" id="CZAE01000001">
    <property type="protein sequence ID" value="CUO34607.1"/>
    <property type="molecule type" value="Genomic_DNA"/>
</dbReference>
<protein>
    <submittedName>
        <fullName evidence="5">Glycoside hydrolase family 127 protein</fullName>
    </submittedName>
    <submittedName>
        <fullName evidence="4">Uncharacterized protein conserved in bacteria</fullName>
    </submittedName>
</protein>
<reference evidence="5" key="2">
    <citation type="submission" date="2022-08" db="EMBL/GenBank/DDBJ databases">
        <title>Genome Sequencing of Bacteroides fragilis Group Isolates with Nanopore Technology.</title>
        <authorList>
            <person name="Tisza M.J."/>
            <person name="Smith D."/>
            <person name="Dekker J.P."/>
        </authorList>
    </citation>
    <scope>NUCLEOTIDE SEQUENCE</scope>
    <source>
        <strain evidence="5">BFG-527</strain>
    </source>
</reference>
<dbReference type="SUPFAM" id="SSF48208">
    <property type="entry name" value="Six-hairpin glycosidases"/>
    <property type="match status" value="1"/>
</dbReference>
<evidence type="ECO:0000313" key="6">
    <source>
        <dbReference type="Proteomes" id="UP000095606"/>
    </source>
</evidence>
<accession>A0A174EBC9</accession>
<evidence type="ECO:0000259" key="3">
    <source>
        <dbReference type="Pfam" id="PF20736"/>
    </source>
</evidence>
<dbReference type="GO" id="GO:0016787">
    <property type="term" value="F:hydrolase activity"/>
    <property type="evidence" value="ECO:0007669"/>
    <property type="project" value="UniProtKB-KW"/>
</dbReference>
<dbReference type="InterPro" id="IPR012878">
    <property type="entry name" value="Beta-AFase-like_GH127_cat"/>
</dbReference>
<feature type="chain" id="PRO_5008020558" evidence="1">
    <location>
        <begin position="27"/>
        <end position="648"/>
    </location>
</feature>
<dbReference type="PANTHER" id="PTHR43465">
    <property type="entry name" value="DUF1680 DOMAIN PROTEIN (AFU_ORTHOLOGUE AFUA_1G08910)"/>
    <property type="match status" value="1"/>
</dbReference>
<evidence type="ECO:0000256" key="1">
    <source>
        <dbReference type="SAM" id="SignalP"/>
    </source>
</evidence>
<dbReference type="Pfam" id="PF20736">
    <property type="entry name" value="Glyco_hydro127M"/>
    <property type="match status" value="1"/>
</dbReference>
<organism evidence="4 6">
    <name type="scientific">Bacteroides faecis</name>
    <dbReference type="NCBI Taxonomy" id="674529"/>
    <lineage>
        <taxon>Bacteria</taxon>
        <taxon>Pseudomonadati</taxon>
        <taxon>Bacteroidota</taxon>
        <taxon>Bacteroidia</taxon>
        <taxon>Bacteroidales</taxon>
        <taxon>Bacteroidaceae</taxon>
        <taxon>Bacteroides</taxon>
    </lineage>
</organism>
<dbReference type="GO" id="GO:0005975">
    <property type="term" value="P:carbohydrate metabolic process"/>
    <property type="evidence" value="ECO:0007669"/>
    <property type="project" value="InterPro"/>
</dbReference>
<gene>
    <name evidence="4" type="ORF">ERS852461_00062</name>
    <name evidence="5" type="ORF">NXY30_09230</name>
</gene>
<keyword evidence="7" id="KW-1185">Reference proteome</keyword>
<reference evidence="4 6" key="1">
    <citation type="submission" date="2015-09" db="EMBL/GenBank/DDBJ databases">
        <authorList>
            <consortium name="Pathogen Informatics"/>
        </authorList>
    </citation>
    <scope>NUCLEOTIDE SEQUENCE [LARGE SCALE GENOMIC DNA]</scope>
    <source>
        <strain evidence="4 6">2789STDY5834846</strain>
    </source>
</reference>
<proteinExistence type="predicted"/>
<dbReference type="PANTHER" id="PTHR43465:SF1">
    <property type="entry name" value="NON-REDUCING END BETA-L-ARABINOFURANOSIDASE"/>
    <property type="match status" value="1"/>
</dbReference>
<evidence type="ECO:0000259" key="2">
    <source>
        <dbReference type="Pfam" id="PF07944"/>
    </source>
</evidence>
<dbReference type="InterPro" id="IPR008928">
    <property type="entry name" value="6-hairpin_glycosidase_sf"/>
</dbReference>
<feature type="domain" description="Non-reducing end beta-L-arabinofuranosidase-like GH127 catalytic" evidence="2">
    <location>
        <begin position="196"/>
        <end position="396"/>
    </location>
</feature>